<dbReference type="OrthoDB" id="2381406at2759"/>
<feature type="signal peptide" evidence="2">
    <location>
        <begin position="1"/>
        <end position="20"/>
    </location>
</feature>
<keyword evidence="1" id="KW-1133">Transmembrane helix</keyword>
<evidence type="ECO:0000313" key="4">
    <source>
        <dbReference type="Proteomes" id="UP000265703"/>
    </source>
</evidence>
<feature type="chain" id="PRO_5017455616" evidence="2">
    <location>
        <begin position="21"/>
        <end position="351"/>
    </location>
</feature>
<feature type="transmembrane region" description="Helical" evidence="1">
    <location>
        <begin position="329"/>
        <end position="349"/>
    </location>
</feature>
<comment type="caution">
    <text evidence="3">The sequence shown here is derived from an EMBL/GenBank/DDBJ whole genome shotgun (WGS) entry which is preliminary data.</text>
</comment>
<protein>
    <submittedName>
        <fullName evidence="3">Uncharacterized protein</fullName>
    </submittedName>
</protein>
<feature type="transmembrane region" description="Helical" evidence="1">
    <location>
        <begin position="302"/>
        <end position="322"/>
    </location>
</feature>
<keyword evidence="1" id="KW-0812">Transmembrane</keyword>
<evidence type="ECO:0000313" key="3">
    <source>
        <dbReference type="EMBL" id="RIA90539.1"/>
    </source>
</evidence>
<dbReference type="EMBL" id="QKYT01000178">
    <property type="protein sequence ID" value="RIA90539.1"/>
    <property type="molecule type" value="Genomic_DNA"/>
</dbReference>
<proteinExistence type="predicted"/>
<keyword evidence="4" id="KW-1185">Reference proteome</keyword>
<organism evidence="3 4">
    <name type="scientific">Glomus cerebriforme</name>
    <dbReference type="NCBI Taxonomy" id="658196"/>
    <lineage>
        <taxon>Eukaryota</taxon>
        <taxon>Fungi</taxon>
        <taxon>Fungi incertae sedis</taxon>
        <taxon>Mucoromycota</taxon>
        <taxon>Glomeromycotina</taxon>
        <taxon>Glomeromycetes</taxon>
        <taxon>Glomerales</taxon>
        <taxon>Glomeraceae</taxon>
        <taxon>Glomus</taxon>
    </lineage>
</organism>
<keyword evidence="2" id="KW-0732">Signal</keyword>
<dbReference type="Proteomes" id="UP000265703">
    <property type="component" value="Unassembled WGS sequence"/>
</dbReference>
<accession>A0A397SZS2</accession>
<gene>
    <name evidence="3" type="ORF">C1645_152113</name>
</gene>
<keyword evidence="1" id="KW-0472">Membrane</keyword>
<sequence length="351" mass="39889">MKYINILLLILSLLVNNCYSILKLYDGFNNELVSFYNVDLPKVNNNASYVEVIGNLFIATFNKNDDDPCKISGMPDNVDVLVIPFLQALKLGCKSYANILTSNSWVMIMSSQNLTNLKNVNEHNLNMYKSVTNNPKLIPRTLIIESLKGTLSPSSTNSKFHNPKEFNLETNIQTNVKEQVSNFSKGFTRILKEFGAKIKNHIQKVSKRIEDKVKEFINQKRELKSFAPKVIIFSSSHNGTPGIREQYNGDFNILGTAIPHLTLLSIEDTEKLIKIANKVIYVEITSEQGPWISLLKSESWKVFSIIMGVLYILIVMITMFLIPRTYMNLGCSLFNPIFWVYPGLSIISFHS</sequence>
<name>A0A397SZS2_9GLOM</name>
<reference evidence="3 4" key="1">
    <citation type="submission" date="2018-06" db="EMBL/GenBank/DDBJ databases">
        <title>Comparative genomics reveals the genomic features of Rhizophagus irregularis, R. cerebriforme, R. diaphanum and Gigaspora rosea, and their symbiotic lifestyle signature.</title>
        <authorList>
            <person name="Morin E."/>
            <person name="San Clemente H."/>
            <person name="Chen E.C.H."/>
            <person name="De La Providencia I."/>
            <person name="Hainaut M."/>
            <person name="Kuo A."/>
            <person name="Kohler A."/>
            <person name="Murat C."/>
            <person name="Tang N."/>
            <person name="Roy S."/>
            <person name="Loubradou J."/>
            <person name="Henrissat B."/>
            <person name="Grigoriev I.V."/>
            <person name="Corradi N."/>
            <person name="Roux C."/>
            <person name="Martin F.M."/>
        </authorList>
    </citation>
    <scope>NUCLEOTIDE SEQUENCE [LARGE SCALE GENOMIC DNA]</scope>
    <source>
        <strain evidence="3 4">DAOM 227022</strain>
    </source>
</reference>
<evidence type="ECO:0000256" key="1">
    <source>
        <dbReference type="SAM" id="Phobius"/>
    </source>
</evidence>
<evidence type="ECO:0000256" key="2">
    <source>
        <dbReference type="SAM" id="SignalP"/>
    </source>
</evidence>
<dbReference type="AlphaFoldDB" id="A0A397SZS2"/>